<dbReference type="AlphaFoldDB" id="A0A9E7IVZ0"/>
<proteinExistence type="predicted"/>
<dbReference type="SUPFAM" id="SSF63817">
    <property type="entry name" value="Sortase"/>
    <property type="match status" value="1"/>
</dbReference>
<dbReference type="InterPro" id="IPR005754">
    <property type="entry name" value="Sortase"/>
</dbReference>
<dbReference type="Proteomes" id="UP000831151">
    <property type="component" value="Chromosome"/>
</dbReference>
<keyword evidence="1" id="KW-0378">Hydrolase</keyword>
<dbReference type="RefSeq" id="WP_249242837.1">
    <property type="nucleotide sequence ID" value="NZ_CP096649.1"/>
</dbReference>
<keyword evidence="2" id="KW-0472">Membrane</keyword>
<dbReference type="Gene3D" id="2.40.260.10">
    <property type="entry name" value="Sortase"/>
    <property type="match status" value="1"/>
</dbReference>
<keyword evidence="4" id="KW-1185">Reference proteome</keyword>
<dbReference type="Pfam" id="PF04203">
    <property type="entry name" value="Sortase"/>
    <property type="match status" value="1"/>
</dbReference>
<dbReference type="EMBL" id="CP096649">
    <property type="protein sequence ID" value="UQK59379.1"/>
    <property type="molecule type" value="Genomic_DNA"/>
</dbReference>
<gene>
    <name evidence="3" type="ORF">M1R53_01520</name>
</gene>
<dbReference type="GO" id="GO:0016787">
    <property type="term" value="F:hydrolase activity"/>
    <property type="evidence" value="ECO:0007669"/>
    <property type="project" value="UniProtKB-KW"/>
</dbReference>
<evidence type="ECO:0000313" key="4">
    <source>
        <dbReference type="Proteomes" id="UP000831151"/>
    </source>
</evidence>
<name>A0A9E7IVZ0_9FIRM</name>
<evidence type="ECO:0000313" key="3">
    <source>
        <dbReference type="EMBL" id="UQK59379.1"/>
    </source>
</evidence>
<reference evidence="3" key="1">
    <citation type="submission" date="2022-04" db="EMBL/GenBank/DDBJ databases">
        <title>Complete genome sequences of Ezakiella coagulans and Fenollaria massiliensis.</title>
        <authorList>
            <person name="France M.T."/>
            <person name="Clifford J."/>
            <person name="Narina S."/>
            <person name="Rutt L."/>
            <person name="Ravel J."/>
        </authorList>
    </citation>
    <scope>NUCLEOTIDE SEQUENCE</scope>
    <source>
        <strain evidence="3">C0061C2</strain>
    </source>
</reference>
<keyword evidence="2" id="KW-0812">Transmembrane</keyword>
<accession>A0A9E7IVZ0</accession>
<organism evidence="3 4">
    <name type="scientific">Fenollaria massiliensis</name>
    <dbReference type="NCBI Taxonomy" id="938288"/>
    <lineage>
        <taxon>Bacteria</taxon>
        <taxon>Bacillati</taxon>
        <taxon>Bacillota</taxon>
        <taxon>Clostridia</taxon>
        <taxon>Eubacteriales</taxon>
        <taxon>Fenollaria</taxon>
    </lineage>
</organism>
<keyword evidence="2" id="KW-1133">Transmembrane helix</keyword>
<evidence type="ECO:0000256" key="2">
    <source>
        <dbReference type="SAM" id="Phobius"/>
    </source>
</evidence>
<feature type="transmembrane region" description="Helical" evidence="2">
    <location>
        <begin position="6"/>
        <end position="24"/>
    </location>
</feature>
<evidence type="ECO:0000256" key="1">
    <source>
        <dbReference type="ARBA" id="ARBA00022801"/>
    </source>
</evidence>
<dbReference type="CDD" id="cd05826">
    <property type="entry name" value="Sortase_B"/>
    <property type="match status" value="1"/>
</dbReference>
<dbReference type="InterPro" id="IPR009835">
    <property type="entry name" value="SrtB"/>
</dbReference>
<sequence length="248" mass="29181">MKRSKILINILILITSLFLIYKVYSYIDLKRQEKESVDIYKEIEEKVSKKDKKDEDDANGDADEAEEAKKVDFDALEAINKDIVCWLESDEGSIDYPVVKGKDNYYYLYRAANGKRNLVGSIFMDYRNESIEDPMVMIYGHMIKNGTMFASLHKFKDNPSETGFTIYTREQDIRTTCVLAARISGETYINPRDYKTFEQRKKFYNFLKKHAVYDTDYELKEDDKIINFVTCTYEARNQRLIVLTIVDR</sequence>
<dbReference type="KEGG" id="fms:M1R53_01520"/>
<protein>
    <submittedName>
        <fullName evidence="3">Class B sortase</fullName>
    </submittedName>
</protein>
<dbReference type="InterPro" id="IPR023365">
    <property type="entry name" value="Sortase_dom-sf"/>
</dbReference>